<sequence>MLFESTTNPIIMTAYEHLALTVETKRPGQHHCNVFANLKPIIMFSCSSADHQQIIFIWNLTAILKQIRMERYQIDRILEKSKQDKSLFRSQVEEDNLPGLKGSLKKASKKHSFGKTVQLNLYLSSALSQHFHHLLFRPLLFHCSSHANQANCIDLIDAPVNCPRDQHPHYLLLRPVVLWPSSNLAAWPIPRIRFCLAIDFQRLPPVESVVKRKVKQDYLGEGAFSSGLTQKSKLSKLADSNA</sequence>
<evidence type="ECO:0000313" key="1">
    <source>
        <dbReference type="EMBL" id="KAJ6649884.1"/>
    </source>
</evidence>
<dbReference type="Proteomes" id="UP001151699">
    <property type="component" value="Chromosome A"/>
</dbReference>
<gene>
    <name evidence="1" type="ORF">Bhyg_05125</name>
</gene>
<organism evidence="1 2">
    <name type="scientific">Pseudolycoriella hygida</name>
    <dbReference type="NCBI Taxonomy" id="35572"/>
    <lineage>
        <taxon>Eukaryota</taxon>
        <taxon>Metazoa</taxon>
        <taxon>Ecdysozoa</taxon>
        <taxon>Arthropoda</taxon>
        <taxon>Hexapoda</taxon>
        <taxon>Insecta</taxon>
        <taxon>Pterygota</taxon>
        <taxon>Neoptera</taxon>
        <taxon>Endopterygota</taxon>
        <taxon>Diptera</taxon>
        <taxon>Nematocera</taxon>
        <taxon>Sciaroidea</taxon>
        <taxon>Sciaridae</taxon>
        <taxon>Pseudolycoriella</taxon>
    </lineage>
</organism>
<reference evidence="1" key="1">
    <citation type="submission" date="2022-07" db="EMBL/GenBank/DDBJ databases">
        <authorList>
            <person name="Trinca V."/>
            <person name="Uliana J.V.C."/>
            <person name="Torres T.T."/>
            <person name="Ward R.J."/>
            <person name="Monesi N."/>
        </authorList>
    </citation>
    <scope>NUCLEOTIDE SEQUENCE</scope>
    <source>
        <strain evidence="1">HSMRA1968</strain>
        <tissue evidence="1">Whole embryos</tissue>
    </source>
</reference>
<comment type="caution">
    <text evidence="1">The sequence shown here is derived from an EMBL/GenBank/DDBJ whole genome shotgun (WGS) entry which is preliminary data.</text>
</comment>
<accession>A0A9Q0S8Y0</accession>
<proteinExistence type="predicted"/>
<protein>
    <submittedName>
        <fullName evidence="1">Uncharacterized protein</fullName>
    </submittedName>
</protein>
<dbReference type="EMBL" id="WJQU01000001">
    <property type="protein sequence ID" value="KAJ6649884.1"/>
    <property type="molecule type" value="Genomic_DNA"/>
</dbReference>
<dbReference type="AlphaFoldDB" id="A0A9Q0S8Y0"/>
<name>A0A9Q0S8Y0_9DIPT</name>
<keyword evidence="2" id="KW-1185">Reference proteome</keyword>
<evidence type="ECO:0000313" key="2">
    <source>
        <dbReference type="Proteomes" id="UP001151699"/>
    </source>
</evidence>